<proteinExistence type="predicted"/>
<evidence type="ECO:0000313" key="2">
    <source>
        <dbReference type="EMBL" id="KAF8896885.1"/>
    </source>
</evidence>
<dbReference type="EMBL" id="JADNYJ010000058">
    <property type="protein sequence ID" value="KAF8896885.1"/>
    <property type="molecule type" value="Genomic_DNA"/>
</dbReference>
<dbReference type="InterPro" id="IPR024983">
    <property type="entry name" value="CHAT_dom"/>
</dbReference>
<feature type="domain" description="CHAT" evidence="1">
    <location>
        <begin position="1005"/>
        <end position="1300"/>
    </location>
</feature>
<dbReference type="SUPFAM" id="SSF48452">
    <property type="entry name" value="TPR-like"/>
    <property type="match status" value="1"/>
</dbReference>
<dbReference type="OrthoDB" id="9991317at2759"/>
<dbReference type="Pfam" id="PF12770">
    <property type="entry name" value="CHAT"/>
    <property type="match status" value="1"/>
</dbReference>
<protein>
    <submittedName>
        <fullName evidence="2">CHAT domain-containing protein</fullName>
    </submittedName>
</protein>
<name>A0A9P5NKY4_GYMJU</name>
<dbReference type="Gene3D" id="1.25.40.10">
    <property type="entry name" value="Tetratricopeptide repeat domain"/>
    <property type="match status" value="2"/>
</dbReference>
<keyword evidence="3" id="KW-1185">Reference proteome</keyword>
<dbReference type="Proteomes" id="UP000724874">
    <property type="component" value="Unassembled WGS sequence"/>
</dbReference>
<accession>A0A9P5NKY4</accession>
<evidence type="ECO:0000259" key="1">
    <source>
        <dbReference type="Pfam" id="PF12770"/>
    </source>
</evidence>
<evidence type="ECO:0000313" key="3">
    <source>
        <dbReference type="Proteomes" id="UP000724874"/>
    </source>
</evidence>
<reference evidence="2" key="1">
    <citation type="submission" date="2020-11" db="EMBL/GenBank/DDBJ databases">
        <authorList>
            <consortium name="DOE Joint Genome Institute"/>
            <person name="Ahrendt S."/>
            <person name="Riley R."/>
            <person name="Andreopoulos W."/>
            <person name="LaButti K."/>
            <person name="Pangilinan J."/>
            <person name="Ruiz-duenas F.J."/>
            <person name="Barrasa J.M."/>
            <person name="Sanchez-Garcia M."/>
            <person name="Camarero S."/>
            <person name="Miyauchi S."/>
            <person name="Serrano A."/>
            <person name="Linde D."/>
            <person name="Babiker R."/>
            <person name="Drula E."/>
            <person name="Ayuso-Fernandez I."/>
            <person name="Pacheco R."/>
            <person name="Padilla G."/>
            <person name="Ferreira P."/>
            <person name="Barriuso J."/>
            <person name="Kellner H."/>
            <person name="Castanera R."/>
            <person name="Alfaro M."/>
            <person name="Ramirez L."/>
            <person name="Pisabarro A.G."/>
            <person name="Kuo A."/>
            <person name="Tritt A."/>
            <person name="Lipzen A."/>
            <person name="He G."/>
            <person name="Yan M."/>
            <person name="Ng V."/>
            <person name="Cullen D."/>
            <person name="Martin F."/>
            <person name="Rosso M.-N."/>
            <person name="Henrissat B."/>
            <person name="Hibbett D."/>
            <person name="Martinez A.T."/>
            <person name="Grigoriev I.V."/>
        </authorList>
    </citation>
    <scope>NUCLEOTIDE SEQUENCE</scope>
    <source>
        <strain evidence="2">AH 44721</strain>
    </source>
</reference>
<dbReference type="InterPro" id="IPR011990">
    <property type="entry name" value="TPR-like_helical_dom_sf"/>
</dbReference>
<gene>
    <name evidence="2" type="ORF">CPB84DRAFT_1781670</name>
</gene>
<organism evidence="2 3">
    <name type="scientific">Gymnopilus junonius</name>
    <name type="common">Spectacular rustgill mushroom</name>
    <name type="synonym">Gymnopilus spectabilis subsp. junonius</name>
    <dbReference type="NCBI Taxonomy" id="109634"/>
    <lineage>
        <taxon>Eukaryota</taxon>
        <taxon>Fungi</taxon>
        <taxon>Dikarya</taxon>
        <taxon>Basidiomycota</taxon>
        <taxon>Agaricomycotina</taxon>
        <taxon>Agaricomycetes</taxon>
        <taxon>Agaricomycetidae</taxon>
        <taxon>Agaricales</taxon>
        <taxon>Agaricineae</taxon>
        <taxon>Hymenogastraceae</taxon>
        <taxon>Gymnopilus</taxon>
    </lineage>
</organism>
<sequence>MSAFLQPNDYTAQIRRRLAAVESQIPILRPGEFCDSATFLDNLGTAIVDIIAKIAASEPSPFQAGYCSQKSETELLRAVHTGSSLTLESAIALGSVAIKFAQADDPNRGIIISMFGRALNERWKVSKADKDLDDAIYYFQNTIEFEPADEPNRALHFDDLGCALWERYTRAHREDDFEASKAAFEAAADLPHSGKPMFLSNLGRLYKDKALAVPEERKPLLQHSLTAHLHAISYITPEFRASIRSLYRNLATTYLELYPIDGDDPVASIDSSVKERVQASSNRWMFLYEIGVVFSDKFFASGNQEDASQAVAILKSALDDSPENRTILATLANTLEQQGVSLQSQQVFAEAYRFSEKAMTLTNGESPDILSRWLSASSIATRLFELTNDLKYIENAISVVRRALASPVLGGVKRWKFQQLLGVQLSYRFKVSEKPRDLDEAVLSLKAAVDTTAEGLTDADKADNLREYGKALFARFQVSKRPDDFDSAVEALKKAVILFGPDKMTVVDASNDLANAMTIQFDKTGKLKDINKAIDYYLQALAALERFPMIEVRKPVYYMGLGNAFFTKYEMWEQMTDLNQAIAYYEAAVKASDPSDVRFGGRIGSLSRAQLQKCRSTHDGRLLLILQGNIKSFLARMPSPSSHEIAFLQNILGASYLHEYDESDNEVAFFDKAAESFQAALDAGSAHPLDVNFPLINLTRALTGKYSKTRTSEQLLKIQGHFRNPNSRELRSLLDTLGQFSALVYDTKNQLQFGRLAAKYYLTIASDPTAFSERRLWASLQASRLIYEVNHAPADARNVLVQVVKLLPEAILMGPNRADQLRAAKGLAPLPSLIISFSLAAGDTLEDALLLYEQSRSFIWNRLLDMKTDLSALHDKHKDLADRFEHLRLVLNRVSPQAVVTEESAIFRVRQHDLSNEYNEILRLIRLKEGFERFLLLDEPSHILDTASQGPVVILNATKYRGDAILISSEGISSIMLPHFFSDACVENAILSSDPQRASSLFELTLKWLWEAAASPVLEKLGLNGLASKPDQKLPRIWWLVSGWISFLPIHAAGDHMRAMKTREPCTVMDRVISSYTPTLRALEYARKSAKDMSLAEKSHPSTAVLISMPTTPDDQDLTNVSKEVASVEEIIHTFFQVTSLEHPRRQDVIPLLKQVSVAHFACHGVADSSDPSLSKLKLQDWKRNPLDVRFLLRNSFDRLRLVYLSAYETALNKVTQLREESIHPSAAFQMAGVPYAVASMWNVEDNASVQIASDFYFRLAVGTEFNLEKSAEALHYATMKARNAGMDATFWGAFIHSGA</sequence>
<comment type="caution">
    <text evidence="2">The sequence shown here is derived from an EMBL/GenBank/DDBJ whole genome shotgun (WGS) entry which is preliminary data.</text>
</comment>